<sequence>MILKGFKEKSIKKQMNKLLSEKQVNVTDTKLESLGIVFNLDEIEDFEQFRTLAEHLKVLPNKLKIIAFSKKPKDMLKSWDLCYSMVDFGWKGVIKNSELQTFLDTKFDALISFYEADVIELKLITAASKAKFKIGILQNDERLNDLIIKTNINEFDVFKAEIFKYLTILNKIKNE</sequence>
<dbReference type="InterPro" id="IPR054207">
    <property type="entry name" value="DUF6913"/>
</dbReference>
<protein>
    <submittedName>
        <fullName evidence="1">DUF6913 domain-containing protein</fullName>
    </submittedName>
</protein>
<proteinExistence type="predicted"/>
<dbReference type="Proteomes" id="UP001597061">
    <property type="component" value="Unassembled WGS sequence"/>
</dbReference>
<accession>A0ABW3JF41</accession>
<evidence type="ECO:0000313" key="1">
    <source>
        <dbReference type="EMBL" id="MFD0988993.1"/>
    </source>
</evidence>
<dbReference type="Pfam" id="PF21857">
    <property type="entry name" value="DUF6913"/>
    <property type="match status" value="1"/>
</dbReference>
<keyword evidence="2" id="KW-1185">Reference proteome</keyword>
<name>A0ABW3JF41_9FLAO</name>
<dbReference type="RefSeq" id="WP_379924568.1">
    <property type="nucleotide sequence ID" value="NZ_JBHTJI010000001.1"/>
</dbReference>
<organism evidence="1 2">
    <name type="scientific">Mariniflexile jejuense</name>
    <dbReference type="NCBI Taxonomy" id="1173582"/>
    <lineage>
        <taxon>Bacteria</taxon>
        <taxon>Pseudomonadati</taxon>
        <taxon>Bacteroidota</taxon>
        <taxon>Flavobacteriia</taxon>
        <taxon>Flavobacteriales</taxon>
        <taxon>Flavobacteriaceae</taxon>
        <taxon>Mariniflexile</taxon>
    </lineage>
</organism>
<gene>
    <name evidence="1" type="ORF">ACFQ1R_02685</name>
</gene>
<evidence type="ECO:0000313" key="2">
    <source>
        <dbReference type="Proteomes" id="UP001597061"/>
    </source>
</evidence>
<reference evidence="2" key="1">
    <citation type="journal article" date="2019" name="Int. J. Syst. Evol. Microbiol.">
        <title>The Global Catalogue of Microorganisms (GCM) 10K type strain sequencing project: providing services to taxonomists for standard genome sequencing and annotation.</title>
        <authorList>
            <consortium name="The Broad Institute Genomics Platform"/>
            <consortium name="The Broad Institute Genome Sequencing Center for Infectious Disease"/>
            <person name="Wu L."/>
            <person name="Ma J."/>
        </authorList>
    </citation>
    <scope>NUCLEOTIDE SEQUENCE [LARGE SCALE GENOMIC DNA]</scope>
    <source>
        <strain evidence="2">CCUG 62414</strain>
    </source>
</reference>
<comment type="caution">
    <text evidence="1">The sequence shown here is derived from an EMBL/GenBank/DDBJ whole genome shotgun (WGS) entry which is preliminary data.</text>
</comment>
<dbReference type="EMBL" id="JBHTJI010000001">
    <property type="protein sequence ID" value="MFD0988993.1"/>
    <property type="molecule type" value="Genomic_DNA"/>
</dbReference>